<dbReference type="InterPro" id="IPR022043">
    <property type="entry name" value="CAF1A_DD"/>
</dbReference>
<evidence type="ECO:0000259" key="11">
    <source>
        <dbReference type="Pfam" id="PF12253"/>
    </source>
</evidence>
<proteinExistence type="inferred from homology"/>
<dbReference type="Proteomes" id="UP000018468">
    <property type="component" value="Linkage group LG19"/>
</dbReference>
<reference evidence="14" key="2">
    <citation type="submission" date="2025-08" db="UniProtKB">
        <authorList>
            <consortium name="Ensembl"/>
        </authorList>
    </citation>
    <scope>IDENTIFICATION</scope>
</reference>
<dbReference type="InterPro" id="IPR029105">
    <property type="entry name" value="CAF1-p150_C2"/>
</dbReference>
<dbReference type="GO" id="GO:0033186">
    <property type="term" value="C:CAF-1 complex"/>
    <property type="evidence" value="ECO:0000318"/>
    <property type="project" value="GO_Central"/>
</dbReference>
<feature type="compositionally biased region" description="Low complexity" evidence="9">
    <location>
        <begin position="207"/>
        <end position="233"/>
    </location>
</feature>
<keyword evidence="15" id="KW-1185">Reference proteome</keyword>
<dbReference type="GeneTree" id="ENSGT00440000034888"/>
<dbReference type="Pfam" id="PF11600">
    <property type="entry name" value="CAF1A_acidic"/>
    <property type="match status" value="1"/>
</dbReference>
<dbReference type="PANTHER" id="PTHR15272:SF0">
    <property type="entry name" value="CHROMATIN ASSEMBLY FACTOR 1 SUBUNIT A"/>
    <property type="match status" value="1"/>
</dbReference>
<feature type="region of interest" description="Disordered" evidence="9">
    <location>
        <begin position="809"/>
        <end position="871"/>
    </location>
</feature>
<reference evidence="15" key="1">
    <citation type="submission" date="2011-12" db="EMBL/GenBank/DDBJ databases">
        <title>The Draft Genome of Lepisosteus oculatus.</title>
        <authorList>
            <consortium name="The Broad Institute Genome Assembly &amp; Analysis Group"/>
            <consortium name="Computational R&amp;D Group"/>
            <consortium name="and Sequencing Platform"/>
            <person name="Di Palma F."/>
            <person name="Alfoldi J."/>
            <person name="Johnson J."/>
            <person name="Berlin A."/>
            <person name="Gnerre S."/>
            <person name="Jaffe D."/>
            <person name="MacCallum I."/>
            <person name="Young S."/>
            <person name="Walker B.J."/>
            <person name="Lander E.S."/>
            <person name="Lindblad-Toh K."/>
        </authorList>
    </citation>
    <scope>NUCLEOTIDE SEQUENCE [LARGE SCALE GENOMIC DNA]</scope>
</reference>
<dbReference type="Ensembl" id="ENSLOCT00000008043.1">
    <property type="protein sequence ID" value="ENSLOCP00000008033.1"/>
    <property type="gene ID" value="ENSLOCG00000006653.1"/>
</dbReference>
<feature type="compositionally biased region" description="Acidic residues" evidence="9">
    <location>
        <begin position="517"/>
        <end position="528"/>
    </location>
</feature>
<dbReference type="GO" id="GO:0006281">
    <property type="term" value="P:DNA repair"/>
    <property type="evidence" value="ECO:0007669"/>
    <property type="project" value="UniProtKB-KW"/>
</dbReference>
<keyword evidence="3" id="KW-0235">DNA replication</keyword>
<dbReference type="OMA" id="DPWAQDK"/>
<feature type="compositionally biased region" description="Polar residues" evidence="9">
    <location>
        <begin position="154"/>
        <end position="181"/>
    </location>
</feature>
<evidence type="ECO:0000256" key="9">
    <source>
        <dbReference type="SAM" id="MobiDB-lite"/>
    </source>
</evidence>
<dbReference type="Pfam" id="PF15539">
    <property type="entry name" value="CAF1-p150_C2"/>
    <property type="match status" value="1"/>
</dbReference>
<name>W5MI24_LEPOC</name>
<accession>W5MI24</accession>
<evidence type="ECO:0000256" key="4">
    <source>
        <dbReference type="ARBA" id="ARBA00022763"/>
    </source>
</evidence>
<dbReference type="FunCoup" id="W5MI24">
    <property type="interactions" value="1209"/>
</dbReference>
<feature type="compositionally biased region" description="Basic and acidic residues" evidence="9">
    <location>
        <begin position="261"/>
        <end position="356"/>
    </location>
</feature>
<evidence type="ECO:0000256" key="8">
    <source>
        <dbReference type="ARBA" id="ARBA00023306"/>
    </source>
</evidence>
<dbReference type="Pfam" id="PF15557">
    <property type="entry name" value="CAF1-p150_N"/>
    <property type="match status" value="1"/>
</dbReference>
<evidence type="ECO:0000256" key="5">
    <source>
        <dbReference type="ARBA" id="ARBA00023186"/>
    </source>
</evidence>
<organism evidence="14 15">
    <name type="scientific">Lepisosteus oculatus</name>
    <name type="common">Spotted gar</name>
    <dbReference type="NCBI Taxonomy" id="7918"/>
    <lineage>
        <taxon>Eukaryota</taxon>
        <taxon>Metazoa</taxon>
        <taxon>Chordata</taxon>
        <taxon>Craniata</taxon>
        <taxon>Vertebrata</taxon>
        <taxon>Euteleostomi</taxon>
        <taxon>Actinopterygii</taxon>
        <taxon>Neopterygii</taxon>
        <taxon>Holostei</taxon>
        <taxon>Semionotiformes</taxon>
        <taxon>Lepisosteidae</taxon>
        <taxon>Lepisosteus</taxon>
    </lineage>
</organism>
<dbReference type="HOGENOM" id="CLU_014846_0_0_1"/>
<comment type="subcellular location">
    <subcellularLocation>
        <location evidence="1">Nucleus</location>
    </subcellularLocation>
</comment>
<evidence type="ECO:0000259" key="10">
    <source>
        <dbReference type="Pfam" id="PF11600"/>
    </source>
</evidence>
<evidence type="ECO:0000259" key="12">
    <source>
        <dbReference type="Pfam" id="PF15539"/>
    </source>
</evidence>
<dbReference type="GO" id="GO:0005634">
    <property type="term" value="C:nucleus"/>
    <property type="evidence" value="ECO:0000318"/>
    <property type="project" value="GO_Central"/>
</dbReference>
<keyword evidence="7" id="KW-0539">Nucleus</keyword>
<feature type="compositionally biased region" description="Low complexity" evidence="9">
    <location>
        <begin position="129"/>
        <end position="144"/>
    </location>
</feature>
<feature type="domain" description="Chromatin assembly factor 1 subunit A dimerization" evidence="11">
    <location>
        <begin position="476"/>
        <end position="548"/>
    </location>
</feature>
<feature type="compositionally biased region" description="Acidic residues" evidence="9">
    <location>
        <begin position="196"/>
        <end position="206"/>
    </location>
</feature>
<dbReference type="GO" id="GO:0006334">
    <property type="term" value="P:nucleosome assembly"/>
    <property type="evidence" value="ECO:0000318"/>
    <property type="project" value="GO_Central"/>
</dbReference>
<feature type="domain" description="Chromatin assembly factor 1 subunit p150 N-terminal" evidence="13">
    <location>
        <begin position="24"/>
        <end position="150"/>
    </location>
</feature>
<dbReference type="GO" id="GO:0006260">
    <property type="term" value="P:DNA replication"/>
    <property type="evidence" value="ECO:0007669"/>
    <property type="project" value="UniProtKB-KW"/>
</dbReference>
<dbReference type="Bgee" id="ENSLOCG00000006653">
    <property type="expression patterns" value="Expressed in ovary and 13 other cell types or tissues"/>
</dbReference>
<dbReference type="InterPro" id="IPR021644">
    <property type="entry name" value="CAF-1_p150_acidic"/>
</dbReference>
<feature type="compositionally biased region" description="Low complexity" evidence="9">
    <location>
        <begin position="763"/>
        <end position="782"/>
    </location>
</feature>
<feature type="domain" description="Chromatin assembly factor 1 subunit p150 C-terminal" evidence="12">
    <location>
        <begin position="585"/>
        <end position="844"/>
    </location>
</feature>
<protein>
    <submittedName>
        <fullName evidence="14">Chromatin assembly factor 1, subunit A (p150)</fullName>
    </submittedName>
</protein>
<evidence type="ECO:0000313" key="15">
    <source>
        <dbReference type="Proteomes" id="UP000018468"/>
    </source>
</evidence>
<feature type="compositionally biased region" description="Acidic residues" evidence="9">
    <location>
        <begin position="536"/>
        <end position="551"/>
    </location>
</feature>
<dbReference type="AlphaFoldDB" id="W5MI24"/>
<feature type="region of interest" description="Disordered" evidence="9">
    <location>
        <begin position="754"/>
        <end position="796"/>
    </location>
</feature>
<keyword evidence="5" id="KW-0143">Chaperone</keyword>
<evidence type="ECO:0000256" key="1">
    <source>
        <dbReference type="ARBA" id="ARBA00004123"/>
    </source>
</evidence>
<dbReference type="Pfam" id="PF12253">
    <property type="entry name" value="CAF1A_dimeriz"/>
    <property type="match status" value="1"/>
</dbReference>
<feature type="compositionally biased region" description="Acidic residues" evidence="9">
    <location>
        <begin position="822"/>
        <end position="831"/>
    </location>
</feature>
<dbReference type="PANTHER" id="PTHR15272">
    <property type="entry name" value="CHROMATIN ASSEMBLY FACTOR 1 SUBUNIT A CAF-1 SUBUNIT A"/>
    <property type="match status" value="1"/>
</dbReference>
<evidence type="ECO:0000313" key="14">
    <source>
        <dbReference type="Ensembl" id="ENSLOCP00000008033.1"/>
    </source>
</evidence>
<reference evidence="14" key="3">
    <citation type="submission" date="2025-09" db="UniProtKB">
        <authorList>
            <consortium name="Ensembl"/>
        </authorList>
    </citation>
    <scope>IDENTIFICATION</scope>
</reference>
<feature type="region of interest" description="Disordered" evidence="9">
    <location>
        <begin position="1"/>
        <end position="356"/>
    </location>
</feature>
<keyword evidence="4" id="KW-0227">DNA damage</keyword>
<keyword evidence="8" id="KW-0131">Cell cycle</keyword>
<dbReference type="eggNOG" id="KOG4364">
    <property type="taxonomic scope" value="Eukaryota"/>
</dbReference>
<keyword evidence="6" id="KW-0234">DNA repair</keyword>
<evidence type="ECO:0000256" key="3">
    <source>
        <dbReference type="ARBA" id="ARBA00022705"/>
    </source>
</evidence>
<feature type="domain" description="Chromatin assembly factor 1 p150 subunit acidic region" evidence="10">
    <location>
        <begin position="266"/>
        <end position="398"/>
    </location>
</feature>
<dbReference type="EMBL" id="AHAT01010715">
    <property type="status" value="NOT_ANNOTATED_CDS"/>
    <property type="molecule type" value="Genomic_DNA"/>
</dbReference>
<evidence type="ECO:0000256" key="2">
    <source>
        <dbReference type="ARBA" id="ARBA00006913"/>
    </source>
</evidence>
<evidence type="ECO:0000259" key="13">
    <source>
        <dbReference type="Pfam" id="PF15557"/>
    </source>
</evidence>
<dbReference type="STRING" id="7918.ENSLOCP00000008033"/>
<evidence type="ECO:0000256" key="7">
    <source>
        <dbReference type="ARBA" id="ARBA00023242"/>
    </source>
</evidence>
<comment type="similarity">
    <text evidence="2">Belongs to the CHAF1A family.</text>
</comment>
<evidence type="ECO:0000256" key="6">
    <source>
        <dbReference type="ARBA" id="ARBA00023204"/>
    </source>
</evidence>
<feature type="region of interest" description="Disordered" evidence="9">
    <location>
        <begin position="517"/>
        <end position="579"/>
    </location>
</feature>
<dbReference type="InterPro" id="IPR029091">
    <property type="entry name" value="CAF1_p150_N"/>
</dbReference>
<feature type="region of interest" description="Disordered" evidence="9">
    <location>
        <begin position="683"/>
        <end position="704"/>
    </location>
</feature>
<sequence>CRGAMLAAEELSSEGPLAQTPRRRGMEGKTKSSSAAKKLVQARLPFKRLNPVPKQNGEPKRTRGPPAPPSPEGSASDTENEQDRSPLPVPPRSAILVNGRGPLDGFMSRARRVTAPPEPCVTIDLTEDSNSAPAPDTAPSPALAQDTAPAGGSITPTSMPEPHSTTASMETGPLDSQTGACTQDPDHSEHPQALEAEAEVEGEEESVSGPENESLLSPSSSSSLSAVESSPEPAKGGTPLRAEAPGSTATEDKKVKRRSLKQGEEQEQRRRQREEQRAEREQQRSEARAARERAKEEARRRREEKERDKREKKEKEEKEKAEKLRAKEEQRKVKLEAKLEEKRKKEEEKRLKEEKDRIKAEKAEITRFLQKPKTLQVPKTLAAACGKFAPFEIKENMVLAPLSRVQCEEEALEQLDRYLAEPDHSLDCRRHWLSCKHRRSGPTWPRPTEDVNSCVLVVEVPKPDGVPDRRQWSRMKLLQFHENYRPAYWGTWSKRSRLISPRCPLQQDKELLDYDVDSDEEWEEEEPGESLSHSEGDEEEEGGDEDDDDDGFFVPHGYLSEGEGASEEEERADPENQKVRQRLKAREWDELMSKGKKFHVLEPVVLGCVWEAQGEPDRPENRMLRLHAVCLLDVPPGDEAGSPESSARERRDEQILSQLLPLLHGNTHGSKVIIMEFQECCRRRPPPQPTSPEPGDDGSVPTRYRLKRIISENAVYEKRPAWRRCCWYVHQEVLQRFGQEGLPVPCQWSYLTQGPHSAREESNGTPSNSSVSPPTPVSTAPPLMSSSAKRKSAGSMSITRFMKRCGDAEQGEAMETDGFQADTEEDEDDADCVIVEAHTGSVGDGAQQESTEHMEVTTSDLPAAAATPSSA</sequence>
<dbReference type="InParanoid" id="W5MI24"/>